<reference evidence="1" key="1">
    <citation type="submission" date="2020-11" db="EMBL/GenBank/DDBJ databases">
        <title>Adaptations for nitrogen fixation in a non-lichenized fungal sporocarp promotes dispersal by wood-feeding termites.</title>
        <authorList>
            <consortium name="DOE Joint Genome Institute"/>
            <person name="Koch R.A."/>
            <person name="Yoon G."/>
            <person name="Arayal U."/>
            <person name="Lail K."/>
            <person name="Amirebrahimi M."/>
            <person name="Labutti K."/>
            <person name="Lipzen A."/>
            <person name="Riley R."/>
            <person name="Barry K."/>
            <person name="Henrissat B."/>
            <person name="Grigoriev I.V."/>
            <person name="Herr J.R."/>
            <person name="Aime M.C."/>
        </authorList>
    </citation>
    <scope>NUCLEOTIDE SEQUENCE</scope>
    <source>
        <strain evidence="1">MCA 3950</strain>
    </source>
</reference>
<keyword evidence="2" id="KW-1185">Reference proteome</keyword>
<dbReference type="AlphaFoldDB" id="A0A9P7VJJ9"/>
<name>A0A9P7VJJ9_9AGAR</name>
<dbReference type="Proteomes" id="UP000812287">
    <property type="component" value="Unassembled WGS sequence"/>
</dbReference>
<gene>
    <name evidence="1" type="ORF">BT62DRAFT_936850</name>
</gene>
<accession>A0A9P7VJJ9</accession>
<evidence type="ECO:0000313" key="1">
    <source>
        <dbReference type="EMBL" id="KAG7441728.1"/>
    </source>
</evidence>
<evidence type="ECO:0000313" key="2">
    <source>
        <dbReference type="Proteomes" id="UP000812287"/>
    </source>
</evidence>
<dbReference type="RefSeq" id="XP_043035228.1">
    <property type="nucleotide sequence ID" value="XM_043187199.1"/>
</dbReference>
<dbReference type="EMBL" id="MU250557">
    <property type="protein sequence ID" value="KAG7441728.1"/>
    <property type="molecule type" value="Genomic_DNA"/>
</dbReference>
<sequence>MSNSVWCDIPGEWNVTIGCSQLVPQIPGPDDKFGVSHFPLSPKSGCLLRKVQVLNAMTAPPARYHLSFEARSGEENQATSLGFLSLILVSLAL</sequence>
<proteinExistence type="predicted"/>
<organism evidence="1 2">
    <name type="scientific">Guyanagaster necrorhizus</name>
    <dbReference type="NCBI Taxonomy" id="856835"/>
    <lineage>
        <taxon>Eukaryota</taxon>
        <taxon>Fungi</taxon>
        <taxon>Dikarya</taxon>
        <taxon>Basidiomycota</taxon>
        <taxon>Agaricomycotina</taxon>
        <taxon>Agaricomycetes</taxon>
        <taxon>Agaricomycetidae</taxon>
        <taxon>Agaricales</taxon>
        <taxon>Marasmiineae</taxon>
        <taxon>Physalacriaceae</taxon>
        <taxon>Guyanagaster</taxon>
    </lineage>
</organism>
<dbReference type="GeneID" id="66109496"/>
<protein>
    <submittedName>
        <fullName evidence="1">Uncharacterized protein</fullName>
    </submittedName>
</protein>
<comment type="caution">
    <text evidence="1">The sequence shown here is derived from an EMBL/GenBank/DDBJ whole genome shotgun (WGS) entry which is preliminary data.</text>
</comment>